<keyword evidence="2" id="KW-0012">Acyltransferase</keyword>
<keyword evidence="3" id="KW-1185">Reference proteome</keyword>
<dbReference type="GO" id="GO:0004315">
    <property type="term" value="F:3-oxoacyl-[acyl-carrier-protein] synthase activity"/>
    <property type="evidence" value="ECO:0007669"/>
    <property type="project" value="UniProtKB-EC"/>
</dbReference>
<dbReference type="SUPFAM" id="SSF51735">
    <property type="entry name" value="NAD(P)-binding Rossmann-fold domains"/>
    <property type="match status" value="1"/>
</dbReference>
<gene>
    <name evidence="2" type="ORF">TG4357_00535</name>
</gene>
<dbReference type="PANTHER" id="PTHR44013">
    <property type="entry name" value="ZINC-TYPE ALCOHOL DEHYDROGENASE-LIKE PROTEIN C16A3.02C"/>
    <property type="match status" value="1"/>
</dbReference>
<dbReference type="Gene3D" id="3.90.180.10">
    <property type="entry name" value="Medium-chain alcohol dehydrogenases, catalytic domain"/>
    <property type="match status" value="1"/>
</dbReference>
<dbReference type="InterPro" id="IPR020843">
    <property type="entry name" value="ER"/>
</dbReference>
<dbReference type="AlphaFoldDB" id="A0A0P1F609"/>
<dbReference type="InterPro" id="IPR036291">
    <property type="entry name" value="NAD(P)-bd_dom_sf"/>
</dbReference>
<dbReference type="PROSITE" id="PS01162">
    <property type="entry name" value="QOR_ZETA_CRYSTAL"/>
    <property type="match status" value="1"/>
</dbReference>
<sequence>MKAMTYHRYGPAENVQPAELPRPIPGKSDLLIKVHTATVTTADWRLRASAFPGGMWLPGRLMFGLFRPRKKVLGGEFSGTVMETGTDVCDFAPGDPVFGFAGLGAHAEYLTIPAKGCVTKKPARLSHAEAAAMPFGGLSSLVFLRDFAKLKPGHKVLILGASGGVGVYAVQIAKAMGAEVTAMASTAKLDLLRDLGADQVLDYTVQQLNDAGRDFDLVFDPAGNAKFPEVKALLKPTGLFIPLTFNFREVWQALRAKLTGGPQIGIGVNGDHKTDLLELANLIETGALRPVVDQRFDLVNIAAAYGVVESRHRKGSIVLEVLPTHEELS</sequence>
<name>A0A0P1F609_THAGE</name>
<protein>
    <submittedName>
        <fullName evidence="2">Beta-ketoacyl-acyl-carrier-protein synthase I</fullName>
        <ecNumber evidence="2">2.3.1.41</ecNumber>
    </submittedName>
</protein>
<dbReference type="EMBL" id="CYSA01000007">
    <property type="protein sequence ID" value="CUH63206.1"/>
    <property type="molecule type" value="Genomic_DNA"/>
</dbReference>
<keyword evidence="2" id="KW-0808">Transferase</keyword>
<organism evidence="2 3">
    <name type="scientific">Thalassovita gelatinovora</name>
    <name type="common">Thalassobius gelatinovorus</name>
    <dbReference type="NCBI Taxonomy" id="53501"/>
    <lineage>
        <taxon>Bacteria</taxon>
        <taxon>Pseudomonadati</taxon>
        <taxon>Pseudomonadota</taxon>
        <taxon>Alphaproteobacteria</taxon>
        <taxon>Rhodobacterales</taxon>
        <taxon>Roseobacteraceae</taxon>
        <taxon>Thalassovita</taxon>
    </lineage>
</organism>
<evidence type="ECO:0000313" key="3">
    <source>
        <dbReference type="Proteomes" id="UP000051587"/>
    </source>
</evidence>
<dbReference type="EC" id="2.3.1.41" evidence="2"/>
<dbReference type="PANTHER" id="PTHR44013:SF1">
    <property type="entry name" value="ZINC-TYPE ALCOHOL DEHYDROGENASE-LIKE PROTEIN C16A3.02C"/>
    <property type="match status" value="1"/>
</dbReference>
<dbReference type="GO" id="GO:0008270">
    <property type="term" value="F:zinc ion binding"/>
    <property type="evidence" value="ECO:0007669"/>
    <property type="project" value="InterPro"/>
</dbReference>
<dbReference type="STRING" id="53501.SAMN04488043_10737"/>
<evidence type="ECO:0000259" key="1">
    <source>
        <dbReference type="SMART" id="SM00829"/>
    </source>
</evidence>
<evidence type="ECO:0000313" key="2">
    <source>
        <dbReference type="EMBL" id="CUH63206.1"/>
    </source>
</evidence>
<dbReference type="GO" id="GO:0016491">
    <property type="term" value="F:oxidoreductase activity"/>
    <property type="evidence" value="ECO:0007669"/>
    <property type="project" value="InterPro"/>
</dbReference>
<dbReference type="RefSeq" id="WP_058261336.1">
    <property type="nucleotide sequence ID" value="NZ_CP051181.1"/>
</dbReference>
<proteinExistence type="predicted"/>
<dbReference type="InterPro" id="IPR002364">
    <property type="entry name" value="Quin_OxRdtase/zeta-crystal_CS"/>
</dbReference>
<dbReference type="Proteomes" id="UP000051587">
    <property type="component" value="Unassembled WGS sequence"/>
</dbReference>
<dbReference type="Gene3D" id="3.40.50.720">
    <property type="entry name" value="NAD(P)-binding Rossmann-like Domain"/>
    <property type="match status" value="1"/>
</dbReference>
<dbReference type="SUPFAM" id="SSF50129">
    <property type="entry name" value="GroES-like"/>
    <property type="match status" value="1"/>
</dbReference>
<dbReference type="InterPro" id="IPR013154">
    <property type="entry name" value="ADH-like_N"/>
</dbReference>
<dbReference type="InterPro" id="IPR052733">
    <property type="entry name" value="Chloroplast_QOR"/>
</dbReference>
<dbReference type="Pfam" id="PF08240">
    <property type="entry name" value="ADH_N"/>
    <property type="match status" value="1"/>
</dbReference>
<reference evidence="2 3" key="1">
    <citation type="submission" date="2015-09" db="EMBL/GenBank/DDBJ databases">
        <authorList>
            <consortium name="Swine Surveillance"/>
        </authorList>
    </citation>
    <scope>NUCLEOTIDE SEQUENCE [LARGE SCALE GENOMIC DNA]</scope>
    <source>
        <strain evidence="2 3">CECT 4357</strain>
    </source>
</reference>
<dbReference type="Pfam" id="PF13602">
    <property type="entry name" value="ADH_zinc_N_2"/>
    <property type="match status" value="1"/>
</dbReference>
<dbReference type="OrthoDB" id="9805883at2"/>
<dbReference type="CDD" id="cd08267">
    <property type="entry name" value="MDR1"/>
    <property type="match status" value="1"/>
</dbReference>
<dbReference type="InterPro" id="IPR011032">
    <property type="entry name" value="GroES-like_sf"/>
</dbReference>
<feature type="domain" description="Enoyl reductase (ER)" evidence="1">
    <location>
        <begin position="10"/>
        <end position="319"/>
    </location>
</feature>
<dbReference type="SMART" id="SM00829">
    <property type="entry name" value="PKS_ER"/>
    <property type="match status" value="1"/>
</dbReference>
<accession>A0A0P1F609</accession>